<dbReference type="EMBL" id="APND01000002">
    <property type="protein sequence ID" value="MES1928953.1"/>
    <property type="molecule type" value="Genomic_DNA"/>
</dbReference>
<evidence type="ECO:0000313" key="6">
    <source>
        <dbReference type="EMBL" id="MES1928953.1"/>
    </source>
</evidence>
<evidence type="ECO:0000256" key="2">
    <source>
        <dbReference type="ARBA" id="ARBA00022692"/>
    </source>
</evidence>
<evidence type="ECO:0000313" key="7">
    <source>
        <dbReference type="Proteomes" id="UP001460888"/>
    </source>
</evidence>
<accession>A0ABV2AZB2</accession>
<sequence length="67" mass="7413">MWFEQIAFGGIYLPAFLAFLAAAGLVYLALRFALLRVRAYRLFWHPALAGAALFIIVLASLLLVFGP</sequence>
<reference evidence="6 7" key="1">
    <citation type="submission" date="2013-03" db="EMBL/GenBank/DDBJ databases">
        <title>Salinisphaera dokdonensis CL-ES53 Genome Sequencing.</title>
        <authorList>
            <person name="Li C."/>
            <person name="Lai Q."/>
            <person name="Shao Z."/>
        </authorList>
    </citation>
    <scope>NUCLEOTIDE SEQUENCE [LARGE SCALE GENOMIC DNA]</scope>
    <source>
        <strain evidence="6 7">CL-ES53</strain>
    </source>
</reference>
<dbReference type="Proteomes" id="UP001460888">
    <property type="component" value="Unassembled WGS sequence"/>
</dbReference>
<keyword evidence="1" id="KW-1003">Cell membrane</keyword>
<keyword evidence="4 5" id="KW-0472">Membrane</keyword>
<evidence type="ECO:0008006" key="8">
    <source>
        <dbReference type="Google" id="ProtNLM"/>
    </source>
</evidence>
<keyword evidence="3 5" id="KW-1133">Transmembrane helix</keyword>
<name>A0ABV2AZB2_9GAMM</name>
<evidence type="ECO:0000256" key="3">
    <source>
        <dbReference type="ARBA" id="ARBA00022989"/>
    </source>
</evidence>
<evidence type="ECO:0000256" key="1">
    <source>
        <dbReference type="ARBA" id="ARBA00022475"/>
    </source>
</evidence>
<keyword evidence="7" id="KW-1185">Reference proteome</keyword>
<keyword evidence="2 5" id="KW-0812">Transmembrane</keyword>
<dbReference type="RefSeq" id="WP_353110399.1">
    <property type="nucleotide sequence ID" value="NZ_APND01000002.1"/>
</dbReference>
<organism evidence="6 7">
    <name type="scientific">Salinisphaera dokdonensis CL-ES53</name>
    <dbReference type="NCBI Taxonomy" id="1304272"/>
    <lineage>
        <taxon>Bacteria</taxon>
        <taxon>Pseudomonadati</taxon>
        <taxon>Pseudomonadota</taxon>
        <taxon>Gammaproteobacteria</taxon>
        <taxon>Salinisphaerales</taxon>
        <taxon>Salinisphaeraceae</taxon>
        <taxon>Salinisphaera</taxon>
    </lineage>
</organism>
<protein>
    <recommendedName>
        <fullName evidence="8">DUF1656 domain-containing protein</fullName>
    </recommendedName>
</protein>
<evidence type="ECO:0000256" key="4">
    <source>
        <dbReference type="ARBA" id="ARBA00023136"/>
    </source>
</evidence>
<comment type="caution">
    <text evidence="6">The sequence shown here is derived from an EMBL/GenBank/DDBJ whole genome shotgun (WGS) entry which is preliminary data.</text>
</comment>
<feature type="transmembrane region" description="Helical" evidence="5">
    <location>
        <begin position="42"/>
        <end position="65"/>
    </location>
</feature>
<evidence type="ECO:0000256" key="5">
    <source>
        <dbReference type="SAM" id="Phobius"/>
    </source>
</evidence>
<dbReference type="InterPro" id="IPR012451">
    <property type="entry name" value="DUF1656"/>
</dbReference>
<gene>
    <name evidence="6" type="ORF">SADO_06852</name>
</gene>
<proteinExistence type="predicted"/>
<dbReference type="Pfam" id="PF07869">
    <property type="entry name" value="DUF1656"/>
    <property type="match status" value="1"/>
</dbReference>
<feature type="transmembrane region" description="Helical" evidence="5">
    <location>
        <begin position="6"/>
        <end position="30"/>
    </location>
</feature>